<organism evidence="1 2">
    <name type="scientific">Trichostrongylus colubriformis</name>
    <name type="common">Black scour worm</name>
    <dbReference type="NCBI Taxonomy" id="6319"/>
    <lineage>
        <taxon>Eukaryota</taxon>
        <taxon>Metazoa</taxon>
        <taxon>Ecdysozoa</taxon>
        <taxon>Nematoda</taxon>
        <taxon>Chromadorea</taxon>
        <taxon>Rhabditida</taxon>
        <taxon>Rhabditina</taxon>
        <taxon>Rhabditomorpha</taxon>
        <taxon>Strongyloidea</taxon>
        <taxon>Trichostrongylidae</taxon>
        <taxon>Trichostrongylus</taxon>
    </lineage>
</organism>
<accession>A0AAN8EZW8</accession>
<evidence type="ECO:0000313" key="1">
    <source>
        <dbReference type="EMBL" id="KAK5971001.1"/>
    </source>
</evidence>
<dbReference type="AlphaFoldDB" id="A0AAN8EZW8"/>
<dbReference type="Proteomes" id="UP001331761">
    <property type="component" value="Unassembled WGS sequence"/>
</dbReference>
<keyword evidence="2" id="KW-1185">Reference proteome</keyword>
<dbReference type="EMBL" id="WIXE01018340">
    <property type="protein sequence ID" value="KAK5971001.1"/>
    <property type="molecule type" value="Genomic_DNA"/>
</dbReference>
<comment type="caution">
    <text evidence="1">The sequence shown here is derived from an EMBL/GenBank/DDBJ whole genome shotgun (WGS) entry which is preliminary data.</text>
</comment>
<protein>
    <submittedName>
        <fullName evidence="1">Uncharacterized protein</fullName>
    </submittedName>
</protein>
<gene>
    <name evidence="1" type="ORF">GCK32_017758</name>
</gene>
<proteinExistence type="predicted"/>
<evidence type="ECO:0000313" key="2">
    <source>
        <dbReference type="Proteomes" id="UP001331761"/>
    </source>
</evidence>
<name>A0AAN8EZW8_TRICO</name>
<reference evidence="1 2" key="1">
    <citation type="submission" date="2019-10" db="EMBL/GenBank/DDBJ databases">
        <title>Assembly and Annotation for the nematode Trichostrongylus colubriformis.</title>
        <authorList>
            <person name="Martin J."/>
        </authorList>
    </citation>
    <scope>NUCLEOTIDE SEQUENCE [LARGE SCALE GENOMIC DNA]</scope>
    <source>
        <strain evidence="1">G859</strain>
        <tissue evidence="1">Whole worm</tissue>
    </source>
</reference>
<sequence length="69" mass="8220">MCSRRIDCGSKLHLRFGMGRTELSDSNLLEWRYNAPRQYMRMYSLRVRRRVLPNKFAKLLLVTTIALLC</sequence>